<dbReference type="STRING" id="632335.Calkr_1389"/>
<dbReference type="HOGENOM" id="CLU_031223_2_1_9"/>
<evidence type="ECO:0000256" key="1">
    <source>
        <dbReference type="ARBA" id="ARBA00005031"/>
    </source>
</evidence>
<dbReference type="GO" id="GO:0005576">
    <property type="term" value="C:extracellular region"/>
    <property type="evidence" value="ECO:0007669"/>
    <property type="project" value="UniProtKB-SubCell"/>
</dbReference>
<protein>
    <recommendedName>
        <fullName evidence="4 12">Enolase</fullName>
        <ecNumber evidence="3 12">4.2.1.11</ecNumber>
    </recommendedName>
    <alternativeName>
        <fullName evidence="12">2-phospho-D-glycerate hydro-lyase</fullName>
    </alternativeName>
    <alternativeName>
        <fullName evidence="12">2-phosphoglycerate dehydratase</fullName>
    </alternativeName>
</protein>
<dbReference type="InterPro" id="IPR029017">
    <property type="entry name" value="Enolase-like_N"/>
</dbReference>
<dbReference type="RefSeq" id="WP_013432672.1">
    <property type="nucleotide sequence ID" value="NC_014721.1"/>
</dbReference>
<keyword evidence="7 12" id="KW-0479">Metal-binding</keyword>
<comment type="cofactor">
    <cofactor evidence="15">
        <name>Mg(2+)</name>
        <dbReference type="ChEBI" id="CHEBI:18420"/>
    </cofactor>
    <text evidence="15">Mg(2+) is required for catalysis and for stabilizing the dimer.</text>
</comment>
<feature type="binding site" evidence="14">
    <location>
        <position position="167"/>
    </location>
    <ligand>
        <name>substrate</name>
    </ligand>
</feature>
<evidence type="ECO:0000256" key="7">
    <source>
        <dbReference type="ARBA" id="ARBA00022723"/>
    </source>
</evidence>
<evidence type="ECO:0000256" key="2">
    <source>
        <dbReference type="ARBA" id="ARBA00009604"/>
    </source>
</evidence>
<dbReference type="InterPro" id="IPR000941">
    <property type="entry name" value="Enolase"/>
</dbReference>
<dbReference type="SFLD" id="SFLDS00001">
    <property type="entry name" value="Enolase"/>
    <property type="match status" value="1"/>
</dbReference>
<feature type="binding site" evidence="14">
    <location>
        <begin position="369"/>
        <end position="372"/>
    </location>
    <ligand>
        <name>substrate</name>
    </ligand>
</feature>
<feature type="active site" description="Proton acceptor" evidence="12 13">
    <location>
        <position position="342"/>
    </location>
</feature>
<dbReference type="PANTHER" id="PTHR11902:SF1">
    <property type="entry name" value="ENOLASE"/>
    <property type="match status" value="1"/>
</dbReference>
<feature type="domain" description="Enolase C-terminal TIM barrel" evidence="16">
    <location>
        <begin position="142"/>
        <end position="430"/>
    </location>
</feature>
<evidence type="ECO:0000256" key="8">
    <source>
        <dbReference type="ARBA" id="ARBA00022842"/>
    </source>
</evidence>
<proteinExistence type="inferred from homology"/>
<feature type="active site" description="Proton donor" evidence="12 13">
    <location>
        <position position="208"/>
    </location>
</feature>
<dbReference type="SUPFAM" id="SSF54826">
    <property type="entry name" value="Enolase N-terminal domain-like"/>
    <property type="match status" value="1"/>
</dbReference>
<comment type="pathway">
    <text evidence="1 12">Carbohydrate degradation; glycolysis; pyruvate from D-glyceraldehyde 3-phosphate: step 4/5.</text>
</comment>
<evidence type="ECO:0000256" key="9">
    <source>
        <dbReference type="ARBA" id="ARBA00023152"/>
    </source>
</evidence>
<dbReference type="FunFam" id="3.20.20.120:FF:000001">
    <property type="entry name" value="Enolase"/>
    <property type="match status" value="1"/>
</dbReference>
<evidence type="ECO:0000256" key="6">
    <source>
        <dbReference type="ARBA" id="ARBA00022525"/>
    </source>
</evidence>
<feature type="binding site" evidence="12 15">
    <location>
        <position position="245"/>
    </location>
    <ligand>
        <name>Mg(2+)</name>
        <dbReference type="ChEBI" id="CHEBI:18420"/>
    </ligand>
</feature>
<dbReference type="CDD" id="cd03313">
    <property type="entry name" value="enolase"/>
    <property type="match status" value="1"/>
</dbReference>
<dbReference type="Gene3D" id="3.20.20.120">
    <property type="entry name" value="Enolase-like C-terminal domain"/>
    <property type="match status" value="1"/>
</dbReference>
<evidence type="ECO:0000256" key="11">
    <source>
        <dbReference type="ARBA" id="ARBA00048951"/>
    </source>
</evidence>
<dbReference type="UniPathway" id="UPA00109">
    <property type="reaction ID" value="UER00187"/>
</dbReference>
<feature type="binding site" evidence="12">
    <location>
        <position position="342"/>
    </location>
    <ligand>
        <name>(2R)-2-phosphoglycerate</name>
        <dbReference type="ChEBI" id="CHEBI:58289"/>
    </ligand>
</feature>
<dbReference type="InterPro" id="IPR020809">
    <property type="entry name" value="Enolase_CS"/>
</dbReference>
<evidence type="ECO:0000256" key="10">
    <source>
        <dbReference type="ARBA" id="ARBA00023239"/>
    </source>
</evidence>
<organism evidence="18 19">
    <name type="scientific">Caldicellulosiruptor acetigenus (strain ATCC 700853 / DSM 12137 / I77R1B)</name>
    <name type="common">Caldicellulosiruptor kristjanssonii</name>
    <dbReference type="NCBI Taxonomy" id="632335"/>
    <lineage>
        <taxon>Bacteria</taxon>
        <taxon>Bacillati</taxon>
        <taxon>Bacillota</taxon>
        <taxon>Bacillota incertae sedis</taxon>
        <taxon>Caldicellulosiruptorales</taxon>
        <taxon>Caldicellulosiruptoraceae</taxon>
        <taxon>Caldicellulosiruptor</taxon>
    </lineage>
</organism>
<feature type="binding site" evidence="14">
    <location>
        <position position="290"/>
    </location>
    <ligand>
        <name>substrate</name>
    </ligand>
</feature>
<dbReference type="eggNOG" id="COG0148">
    <property type="taxonomic scope" value="Bacteria"/>
</dbReference>
<comment type="catalytic activity">
    <reaction evidence="11">
        <text>(2R)-2-phosphoglycerate = phosphoenolpyruvate + H2O</text>
        <dbReference type="Rhea" id="RHEA:10164"/>
        <dbReference type="ChEBI" id="CHEBI:15377"/>
        <dbReference type="ChEBI" id="CHEBI:58289"/>
        <dbReference type="ChEBI" id="CHEBI:58702"/>
        <dbReference type="EC" id="4.2.1.11"/>
    </reaction>
    <physiologicalReaction direction="left-to-right" evidence="11">
        <dbReference type="Rhea" id="RHEA:10165"/>
    </physiologicalReaction>
</comment>
<dbReference type="AlphaFoldDB" id="E4S8B8"/>
<keyword evidence="9 12" id="KW-0324">Glycolysis</keyword>
<feature type="binding site" evidence="12 15">
    <location>
        <position position="317"/>
    </location>
    <ligand>
        <name>Mg(2+)</name>
        <dbReference type="ChEBI" id="CHEBI:18420"/>
    </ligand>
</feature>
<dbReference type="NCBIfam" id="TIGR01060">
    <property type="entry name" value="eno"/>
    <property type="match status" value="1"/>
</dbReference>
<name>E4S8B8_CALA7</name>
<reference key="1">
    <citation type="submission" date="2010-11" db="EMBL/GenBank/DDBJ databases">
        <title>Complete sequence of chromosome of Caldicellulosiruptor kristjanssonii 177R1B.</title>
        <authorList>
            <consortium name="US DOE Joint Genome Institute"/>
            <person name="Lucas S."/>
            <person name="Copeland A."/>
            <person name="Lapidus A."/>
            <person name="Cheng J.-F."/>
            <person name="Bruce D."/>
            <person name="Goodwin L."/>
            <person name="Pitluck S."/>
            <person name="Davenport K."/>
            <person name="Detter J.C."/>
            <person name="Han C."/>
            <person name="Tapia R."/>
            <person name="Land M."/>
            <person name="Hauser L."/>
            <person name="Jeffries C."/>
            <person name="Kyrpides N."/>
            <person name="Ivanova N."/>
            <person name="Mikhailova N."/>
            <person name="Blumer-Schuette S.E."/>
            <person name="Kelly R.M."/>
            <person name="Woyke T."/>
        </authorList>
    </citation>
    <scope>NUCLEOTIDE SEQUENCE</scope>
    <source>
        <strain>177R1B</strain>
    </source>
</reference>
<dbReference type="SUPFAM" id="SSF51604">
    <property type="entry name" value="Enolase C-terminal domain-like"/>
    <property type="match status" value="1"/>
</dbReference>
<feature type="binding site" evidence="12">
    <location>
        <position position="393"/>
    </location>
    <ligand>
        <name>(2R)-2-phosphoglycerate</name>
        <dbReference type="ChEBI" id="CHEBI:58289"/>
    </ligand>
</feature>
<dbReference type="PANTHER" id="PTHR11902">
    <property type="entry name" value="ENOLASE"/>
    <property type="match status" value="1"/>
</dbReference>
<dbReference type="Proteomes" id="UP000009256">
    <property type="component" value="Chromosome"/>
</dbReference>
<dbReference type="InterPro" id="IPR020810">
    <property type="entry name" value="Enolase_C"/>
</dbReference>
<evidence type="ECO:0000256" key="5">
    <source>
        <dbReference type="ARBA" id="ARBA00022490"/>
    </source>
</evidence>
<feature type="domain" description="Enolase N-terminal" evidence="17">
    <location>
        <begin position="7"/>
        <end position="137"/>
    </location>
</feature>
<evidence type="ECO:0000256" key="15">
    <source>
        <dbReference type="PIRSR" id="PIRSR001400-3"/>
    </source>
</evidence>
<evidence type="ECO:0000256" key="14">
    <source>
        <dbReference type="PIRSR" id="PIRSR001400-2"/>
    </source>
</evidence>
<keyword evidence="8 12" id="KW-0460">Magnesium</keyword>
<dbReference type="PRINTS" id="PR00148">
    <property type="entry name" value="ENOLASE"/>
</dbReference>
<feature type="binding site" evidence="14">
    <location>
        <position position="317"/>
    </location>
    <ligand>
        <name>substrate</name>
    </ligand>
</feature>
<dbReference type="PIRSF" id="PIRSF001400">
    <property type="entry name" value="Enolase"/>
    <property type="match status" value="1"/>
</dbReference>
<feature type="binding site" evidence="12">
    <location>
        <position position="372"/>
    </location>
    <ligand>
        <name>(2R)-2-phosphoglycerate</name>
        <dbReference type="ChEBI" id="CHEBI:58289"/>
    </ligand>
</feature>
<sequence>MKVDLSITAVKAREILDSRGNPTVEVEVVVNDEFVGRAAVPSGASTGIFEAVELRDGDKKRYMGKGVLKAVENVNEVIAPEIIGMNALNQVEIDKLMIELDGTENKSKLGANAILGVSLAVAKAAANALGLPLYQYIGGVNAKYLPVPMMNILNGGKHADNSVDLQEFMIMPVGAKSFSEALRMCAETFHHLRNVLKARGYNTTVGDEGGFAPNLKSNEEPLEVIVEAIEKAGYTPGKDIAIALDPATSELYNEEDGKYHFEREGKVRTKEEMVEFWVKLVEKYPIVSIEDGVAEEDWEGWKMLTEALGNKIQLVGDDLFVTNTKRLAKGIELGVANSILIKLNQIGTLTETLEAIEMANRAGYTAVVSHRSGETEDTTIADLVVAVNAGQIKTGAPSRTDRVAKYNQLLRIEEELGSIAIYPGMNAFFNLKKK</sequence>
<evidence type="ECO:0000256" key="3">
    <source>
        <dbReference type="ARBA" id="ARBA00012058"/>
    </source>
</evidence>
<dbReference type="GO" id="GO:0009986">
    <property type="term" value="C:cell surface"/>
    <property type="evidence" value="ECO:0007669"/>
    <property type="project" value="UniProtKB-SubCell"/>
</dbReference>
<dbReference type="GO" id="GO:0006096">
    <property type="term" value="P:glycolytic process"/>
    <property type="evidence" value="ECO:0007669"/>
    <property type="project" value="UniProtKB-UniRule"/>
</dbReference>
<dbReference type="HAMAP" id="MF_00318">
    <property type="entry name" value="Enolase"/>
    <property type="match status" value="1"/>
</dbReference>
<feature type="binding site" evidence="12">
    <location>
        <position position="371"/>
    </location>
    <ligand>
        <name>(2R)-2-phosphoglycerate</name>
        <dbReference type="ChEBI" id="CHEBI:58289"/>
    </ligand>
</feature>
<gene>
    <name evidence="12" type="primary">eno</name>
    <name evidence="18" type="ordered locus">Calkr_1389</name>
</gene>
<dbReference type="GO" id="GO:0000015">
    <property type="term" value="C:phosphopyruvate hydratase complex"/>
    <property type="evidence" value="ECO:0007669"/>
    <property type="project" value="InterPro"/>
</dbReference>
<dbReference type="EMBL" id="CP002326">
    <property type="protein sequence ID" value="ADQ40891.1"/>
    <property type="molecule type" value="Genomic_DNA"/>
</dbReference>
<reference evidence="18 19" key="2">
    <citation type="journal article" date="2011" name="J. Bacteriol.">
        <title>Complete genome sequences for the anaerobic, extremely thermophilic plant biomass-degrading bacteria Caldicellulosiruptor hydrothermalis, Caldicellulosiruptor kristjanssonii, Caldicellulosiruptor kronotskyensis, Caldicellulosiruptor owensenis, and Caldicellulosiruptor lactoaceticus.</title>
        <authorList>
            <person name="Blumer-Schuette S.E."/>
            <person name="Ozdemir I."/>
            <person name="Mistry D."/>
            <person name="Lucas S."/>
            <person name="Lapidus A."/>
            <person name="Cheng J.F."/>
            <person name="Goodwin L.A."/>
            <person name="Pitluck S."/>
            <person name="Land M.L."/>
            <person name="Hauser L.J."/>
            <person name="Woyke T."/>
            <person name="Mikhailova N."/>
            <person name="Pati A."/>
            <person name="Kyrpides N.C."/>
            <person name="Ivanova N."/>
            <person name="Detter J.C."/>
            <person name="Walston-Davenport K."/>
            <person name="Han S."/>
            <person name="Adams M.W."/>
            <person name="Kelly R.M."/>
        </authorList>
    </citation>
    <scope>NUCLEOTIDE SEQUENCE [LARGE SCALE GENOMIC DNA]</scope>
    <source>
        <strain evidence="19">ATCC 700853 / DSM 12137 / I77R1B</strain>
    </source>
</reference>
<keyword evidence="10 12" id="KW-0456">Lyase</keyword>
<accession>E4S8B8</accession>
<feature type="binding site" evidence="14">
    <location>
        <position position="158"/>
    </location>
    <ligand>
        <name>substrate</name>
    </ligand>
</feature>
<dbReference type="SMART" id="SM01193">
    <property type="entry name" value="Enolase_N"/>
    <property type="match status" value="1"/>
</dbReference>
<comment type="cofactor">
    <cofactor evidence="12">
        <name>Mg(2+)</name>
        <dbReference type="ChEBI" id="CHEBI:18420"/>
    </cofactor>
    <text evidence="12">Binds a second Mg(2+) ion via substrate during catalysis.</text>
</comment>
<dbReference type="EC" id="4.2.1.11" evidence="3 12"/>
<evidence type="ECO:0000259" key="16">
    <source>
        <dbReference type="SMART" id="SM01192"/>
    </source>
</evidence>
<dbReference type="SMART" id="SM01192">
    <property type="entry name" value="Enolase_C"/>
    <property type="match status" value="1"/>
</dbReference>
<dbReference type="OrthoDB" id="9804716at2"/>
<dbReference type="FunFam" id="3.30.390.10:FF:000001">
    <property type="entry name" value="Enolase"/>
    <property type="match status" value="1"/>
</dbReference>
<feature type="binding site" evidence="12">
    <location>
        <position position="166"/>
    </location>
    <ligand>
        <name>(2R)-2-phosphoglycerate</name>
        <dbReference type="ChEBI" id="CHEBI:58289"/>
    </ligand>
</feature>
<evidence type="ECO:0000256" key="13">
    <source>
        <dbReference type="PIRSR" id="PIRSR001400-1"/>
    </source>
</evidence>
<evidence type="ECO:0000259" key="17">
    <source>
        <dbReference type="SMART" id="SM01193"/>
    </source>
</evidence>
<evidence type="ECO:0000256" key="4">
    <source>
        <dbReference type="ARBA" id="ARBA00017068"/>
    </source>
</evidence>
<feature type="binding site" evidence="12 15">
    <location>
        <position position="290"/>
    </location>
    <ligand>
        <name>Mg(2+)</name>
        <dbReference type="ChEBI" id="CHEBI:18420"/>
    </ligand>
</feature>
<feature type="binding site" evidence="14">
    <location>
        <position position="393"/>
    </location>
    <ligand>
        <name>substrate</name>
    </ligand>
</feature>
<dbReference type="SFLD" id="SFLDF00002">
    <property type="entry name" value="enolase"/>
    <property type="match status" value="1"/>
</dbReference>
<dbReference type="InterPro" id="IPR020811">
    <property type="entry name" value="Enolase_N"/>
</dbReference>
<keyword evidence="19" id="KW-1185">Reference proteome</keyword>
<evidence type="ECO:0000313" key="19">
    <source>
        <dbReference type="Proteomes" id="UP000009256"/>
    </source>
</evidence>
<dbReference type="GO" id="GO:0000287">
    <property type="term" value="F:magnesium ion binding"/>
    <property type="evidence" value="ECO:0007669"/>
    <property type="project" value="UniProtKB-UniRule"/>
</dbReference>
<dbReference type="SFLD" id="SFLDG00178">
    <property type="entry name" value="enolase"/>
    <property type="match status" value="1"/>
</dbReference>
<evidence type="ECO:0000256" key="12">
    <source>
        <dbReference type="HAMAP-Rule" id="MF_00318"/>
    </source>
</evidence>
<comment type="subcellular location">
    <subcellularLocation>
        <location evidence="12">Cytoplasm</location>
    </subcellularLocation>
    <subcellularLocation>
        <location evidence="12">Secreted</location>
    </subcellularLocation>
    <subcellularLocation>
        <location evidence="12">Cell surface</location>
    </subcellularLocation>
    <text evidence="12">Fractions of enolase are present in both the cytoplasm and on the cell surface.</text>
</comment>
<keyword evidence="6 12" id="KW-0964">Secreted</keyword>
<dbReference type="PROSITE" id="PS00164">
    <property type="entry name" value="ENOLASE"/>
    <property type="match status" value="1"/>
</dbReference>
<comment type="similarity">
    <text evidence="2 12">Belongs to the enolase family.</text>
</comment>
<comment type="function">
    <text evidence="12">Catalyzes the reversible conversion of 2-phosphoglycerate (2-PG) into phosphoenolpyruvate (PEP). It is essential for the degradation of carbohydrates via glycolysis.</text>
</comment>
<dbReference type="Pfam" id="PF00113">
    <property type="entry name" value="Enolase_C"/>
    <property type="match status" value="1"/>
</dbReference>
<dbReference type="Gene3D" id="3.30.390.10">
    <property type="entry name" value="Enolase-like, N-terminal domain"/>
    <property type="match status" value="1"/>
</dbReference>
<dbReference type="KEGG" id="cki:Calkr_1389"/>
<evidence type="ECO:0000313" key="18">
    <source>
        <dbReference type="EMBL" id="ADQ40891.1"/>
    </source>
</evidence>
<keyword evidence="5 12" id="KW-0963">Cytoplasm</keyword>
<dbReference type="InterPro" id="IPR036849">
    <property type="entry name" value="Enolase-like_C_sf"/>
</dbReference>
<dbReference type="GO" id="GO:0004634">
    <property type="term" value="F:phosphopyruvate hydratase activity"/>
    <property type="evidence" value="ECO:0007669"/>
    <property type="project" value="UniProtKB-UniRule"/>
</dbReference>
<dbReference type="Pfam" id="PF03952">
    <property type="entry name" value="Enolase_N"/>
    <property type="match status" value="1"/>
</dbReference>